<dbReference type="InterPro" id="IPR044119">
    <property type="entry name" value="Adenylation_LigC-like"/>
</dbReference>
<dbReference type="Gene3D" id="2.40.50.140">
    <property type="entry name" value="Nucleic acid-binding proteins"/>
    <property type="match status" value="1"/>
</dbReference>
<comment type="similarity">
    <text evidence="1">Belongs to the ATP-dependent DNA ligase family.</text>
</comment>
<dbReference type="STRING" id="1216970.GCA_001570985_02378"/>
<organism evidence="6 7">
    <name type="scientific">Janibacter limosus</name>
    <dbReference type="NCBI Taxonomy" id="53458"/>
    <lineage>
        <taxon>Bacteria</taxon>
        <taxon>Bacillati</taxon>
        <taxon>Actinomycetota</taxon>
        <taxon>Actinomycetes</taxon>
        <taxon>Micrococcales</taxon>
        <taxon>Intrasporangiaceae</taxon>
        <taxon>Janibacter</taxon>
    </lineage>
</organism>
<dbReference type="PROSITE" id="PS00697">
    <property type="entry name" value="DNA_LIGASE_A1"/>
    <property type="match status" value="1"/>
</dbReference>
<dbReference type="PANTHER" id="PTHR45674:SF4">
    <property type="entry name" value="DNA LIGASE 1"/>
    <property type="match status" value="1"/>
</dbReference>
<evidence type="ECO:0000256" key="2">
    <source>
        <dbReference type="ARBA" id="ARBA00012727"/>
    </source>
</evidence>
<name>A0A4V0ZBG6_9MICO</name>
<dbReference type="SUPFAM" id="SSF50249">
    <property type="entry name" value="Nucleic acid-binding proteins"/>
    <property type="match status" value="1"/>
</dbReference>
<evidence type="ECO:0000256" key="1">
    <source>
        <dbReference type="ARBA" id="ARBA00007572"/>
    </source>
</evidence>
<dbReference type="AlphaFoldDB" id="A0A4V0ZBG6"/>
<reference evidence="6 7" key="1">
    <citation type="submission" date="2019-02" db="EMBL/GenBank/DDBJ databases">
        <title>Genomic data mining of an Antarctic deep-sea actinobacterium, Janibacterlimosus P3-3-X1.</title>
        <authorList>
            <person name="Liao L."/>
            <person name="Chen B."/>
        </authorList>
    </citation>
    <scope>NUCLEOTIDE SEQUENCE [LARGE SCALE GENOMIC DNA]</scope>
    <source>
        <strain evidence="6 7">P3-3-X1</strain>
    </source>
</reference>
<evidence type="ECO:0000256" key="4">
    <source>
        <dbReference type="ARBA" id="ARBA00034003"/>
    </source>
</evidence>
<dbReference type="GO" id="GO:0006310">
    <property type="term" value="P:DNA recombination"/>
    <property type="evidence" value="ECO:0007669"/>
    <property type="project" value="InterPro"/>
</dbReference>
<sequence length="344" mass="38081">MLDPMLAKAVKAVPAADAVEGGYSYEPKWDGFRCIVRKDGDDVELISRGKKPLTRYFPELVEAIRDHLPGSAVVDGEIVVRSGEPGAQRLDWEALGQRIHPAESRITKLSVETPAELIAFDLLAVGDEDVTGSPFARRRERLEALFATISKGAPLHLTRVTRDADEATDWFTRFEGAGLDGVVAKALASPYSPGKRTMLKIKHKRTAEAVVTGYRVHKSGQGVGSLLLGLFHEGQLFNVGGIAAFTAARRLELVEELEPLVRRDADGQVEHAETDRSRFSSAKDVSFVPLRPERVVEVAFDQLEGWRFRHTVQFLRWRPDRDPESCTLDQIDRAAAYDLGAVLD</sequence>
<dbReference type="InterPro" id="IPR050191">
    <property type="entry name" value="ATP-dep_DNA_ligase"/>
</dbReference>
<protein>
    <recommendedName>
        <fullName evidence="2">DNA ligase (ATP)</fullName>
        <ecNumber evidence="2">6.5.1.1</ecNumber>
    </recommendedName>
</protein>
<dbReference type="CDD" id="cd07970">
    <property type="entry name" value="OBF_DNA_ligase_LigC"/>
    <property type="match status" value="1"/>
</dbReference>
<keyword evidence="3 6" id="KW-0436">Ligase</keyword>
<keyword evidence="7" id="KW-1185">Reference proteome</keyword>
<dbReference type="KEGG" id="jli:EXU32_07595"/>
<dbReference type="CDD" id="cd07905">
    <property type="entry name" value="Adenylation_DNA_ligase_LigC"/>
    <property type="match status" value="1"/>
</dbReference>
<feature type="domain" description="ATP-dependent DNA ligase family profile" evidence="5">
    <location>
        <begin position="108"/>
        <end position="245"/>
    </location>
</feature>
<dbReference type="Pfam" id="PF04679">
    <property type="entry name" value="DNA_ligase_A_C"/>
    <property type="match status" value="1"/>
</dbReference>
<dbReference type="GO" id="GO:0003910">
    <property type="term" value="F:DNA ligase (ATP) activity"/>
    <property type="evidence" value="ECO:0007669"/>
    <property type="project" value="UniProtKB-EC"/>
</dbReference>
<dbReference type="InterPro" id="IPR012309">
    <property type="entry name" value="DNA_ligase_ATP-dep_C"/>
</dbReference>
<dbReference type="Gene3D" id="3.30.470.30">
    <property type="entry name" value="DNA ligase/mRNA capping enzyme"/>
    <property type="match status" value="1"/>
</dbReference>
<dbReference type="InterPro" id="IPR012310">
    <property type="entry name" value="DNA_ligase_ATP-dep_cent"/>
</dbReference>
<dbReference type="EMBL" id="CP036164">
    <property type="protein sequence ID" value="QBF47928.1"/>
    <property type="molecule type" value="Genomic_DNA"/>
</dbReference>
<dbReference type="NCBIfam" id="NF006078">
    <property type="entry name" value="PRK08224.1"/>
    <property type="match status" value="1"/>
</dbReference>
<dbReference type="PANTHER" id="PTHR45674">
    <property type="entry name" value="DNA LIGASE 1/3 FAMILY MEMBER"/>
    <property type="match status" value="1"/>
</dbReference>
<evidence type="ECO:0000313" key="6">
    <source>
        <dbReference type="EMBL" id="QBF47928.1"/>
    </source>
</evidence>
<dbReference type="GO" id="GO:0005524">
    <property type="term" value="F:ATP binding"/>
    <property type="evidence" value="ECO:0007669"/>
    <property type="project" value="InterPro"/>
</dbReference>
<comment type="catalytic activity">
    <reaction evidence="4">
        <text>ATP + (deoxyribonucleotide)n-3'-hydroxyl + 5'-phospho-(deoxyribonucleotide)m = (deoxyribonucleotide)n+m + AMP + diphosphate.</text>
        <dbReference type="EC" id="6.5.1.1"/>
    </reaction>
</comment>
<dbReference type="EC" id="6.5.1.1" evidence="2"/>
<dbReference type="InterPro" id="IPR044117">
    <property type="entry name" value="OBF_LigC-like"/>
</dbReference>
<proteinExistence type="inferred from homology"/>
<accession>A0A4V0ZBG6</accession>
<evidence type="ECO:0000313" key="7">
    <source>
        <dbReference type="Proteomes" id="UP000290408"/>
    </source>
</evidence>
<evidence type="ECO:0000259" key="5">
    <source>
        <dbReference type="PROSITE" id="PS50160"/>
    </source>
</evidence>
<dbReference type="Proteomes" id="UP000290408">
    <property type="component" value="Chromosome"/>
</dbReference>
<dbReference type="InterPro" id="IPR016059">
    <property type="entry name" value="DNA_ligase_ATP-dep_CS"/>
</dbReference>
<dbReference type="Pfam" id="PF01068">
    <property type="entry name" value="DNA_ligase_A_M"/>
    <property type="match status" value="1"/>
</dbReference>
<dbReference type="InterPro" id="IPR012340">
    <property type="entry name" value="NA-bd_OB-fold"/>
</dbReference>
<dbReference type="PROSITE" id="PS50160">
    <property type="entry name" value="DNA_LIGASE_A3"/>
    <property type="match status" value="1"/>
</dbReference>
<gene>
    <name evidence="6" type="ORF">EXU32_07595</name>
</gene>
<dbReference type="SUPFAM" id="SSF56091">
    <property type="entry name" value="DNA ligase/mRNA capping enzyme, catalytic domain"/>
    <property type="match status" value="1"/>
</dbReference>
<dbReference type="GO" id="GO:0006281">
    <property type="term" value="P:DNA repair"/>
    <property type="evidence" value="ECO:0007669"/>
    <property type="project" value="InterPro"/>
</dbReference>
<evidence type="ECO:0000256" key="3">
    <source>
        <dbReference type="ARBA" id="ARBA00022598"/>
    </source>
</evidence>
<dbReference type="OrthoDB" id="9770771at2"/>